<feature type="domain" description="Amidohydrolase-related" evidence="3">
    <location>
        <begin position="64"/>
        <end position="456"/>
    </location>
</feature>
<dbReference type="InterPro" id="IPR050378">
    <property type="entry name" value="Metallo-dep_Hydrolases_sf"/>
</dbReference>
<evidence type="ECO:0000259" key="3">
    <source>
        <dbReference type="Pfam" id="PF01979"/>
    </source>
</evidence>
<evidence type="ECO:0000313" key="4">
    <source>
        <dbReference type="EMBL" id="SVA11745.1"/>
    </source>
</evidence>
<dbReference type="GO" id="GO:0016812">
    <property type="term" value="F:hydrolase activity, acting on carbon-nitrogen (but not peptide) bonds, in cyclic amides"/>
    <property type="evidence" value="ECO:0007669"/>
    <property type="project" value="TreeGrafter"/>
</dbReference>
<dbReference type="InterPro" id="IPR011059">
    <property type="entry name" value="Metal-dep_hydrolase_composite"/>
</dbReference>
<gene>
    <name evidence="4" type="ORF">METZ01_LOCUS64599</name>
</gene>
<name>A0A381T6E2_9ZZZZ</name>
<evidence type="ECO:0000256" key="2">
    <source>
        <dbReference type="ARBA" id="ARBA00008829"/>
    </source>
</evidence>
<dbReference type="Gene3D" id="2.30.40.10">
    <property type="entry name" value="Urease, subunit C, domain 1"/>
    <property type="match status" value="1"/>
</dbReference>
<comment type="cofactor">
    <cofactor evidence="1">
        <name>Zn(2+)</name>
        <dbReference type="ChEBI" id="CHEBI:29105"/>
    </cofactor>
</comment>
<dbReference type="PANTHER" id="PTHR11647">
    <property type="entry name" value="HYDRANTOINASE/DIHYDROPYRIMIDINASE FAMILY MEMBER"/>
    <property type="match status" value="1"/>
</dbReference>
<dbReference type="SUPFAM" id="SSF51556">
    <property type="entry name" value="Metallo-dependent hydrolases"/>
    <property type="match status" value="1"/>
</dbReference>
<reference evidence="4" key="1">
    <citation type="submission" date="2018-05" db="EMBL/GenBank/DDBJ databases">
        <authorList>
            <person name="Lanie J.A."/>
            <person name="Ng W.-L."/>
            <person name="Kazmierczak K.M."/>
            <person name="Andrzejewski T.M."/>
            <person name="Davidsen T.M."/>
            <person name="Wayne K.J."/>
            <person name="Tettelin H."/>
            <person name="Glass J.I."/>
            <person name="Rusch D."/>
            <person name="Podicherti R."/>
            <person name="Tsui H.-C.T."/>
            <person name="Winkler M.E."/>
        </authorList>
    </citation>
    <scope>NUCLEOTIDE SEQUENCE</scope>
</reference>
<organism evidence="4">
    <name type="scientific">marine metagenome</name>
    <dbReference type="NCBI Taxonomy" id="408172"/>
    <lineage>
        <taxon>unclassified sequences</taxon>
        <taxon>metagenomes</taxon>
        <taxon>ecological metagenomes</taxon>
    </lineage>
</organism>
<protein>
    <recommendedName>
        <fullName evidence="3">Amidohydrolase-related domain-containing protein</fullName>
    </recommendedName>
</protein>
<dbReference type="AlphaFoldDB" id="A0A381T6E2"/>
<dbReference type="EMBL" id="UINC01004095">
    <property type="protein sequence ID" value="SVA11745.1"/>
    <property type="molecule type" value="Genomic_DNA"/>
</dbReference>
<dbReference type="FunFam" id="3.20.20.140:FF:000174">
    <property type="entry name" value="Dihydropyrimidinase-related protein 2"/>
    <property type="match status" value="1"/>
</dbReference>
<accession>A0A381T6E2</accession>
<sequence length="486" mass="53318">MLESAYFLEVTKMLDLIIKGGQVVTPMGVGEWDVAIQGEKIVAVAAPGALTDEVGRVIDATGMVVVPGGIEPHAHISAPIMGHGDLKTAPPDEVSRAALIGGTTMLMDFAIQFPGIDIPQAIQERTDVWQGNSYADYAHHLMLLGAIPPEILGSLHEAVEDGFPSIKIFTTNIRPPATTGEPRMVGTGHLHDLMEEVQRMNAMLLVHSEDDDMVQHMYQKLAREETTEWYNMHLVHSAESEDVSFRRVLRVAEWTGAPVYFVHVSATQGLQAILEARSNGRPVYGETLHNYCCFSSDNYKEENGMKYHTYPSLKSEADRQSLWDGIVNNGLSTMATDEYCTSWETKISGRTVSDVTGGHNGAEARMGVTYSEGVSRRGMSLQRFVDVSSANAAKIMGLYPRKGVLAPGSDADITLIDTNFKRKLTMDDFHITDYSIWEGFEADGWPVTTILRGNVVVENREFKAASGSGQFIPRKVDAAVTNRPIA</sequence>
<dbReference type="InterPro" id="IPR032466">
    <property type="entry name" value="Metal_Hydrolase"/>
</dbReference>
<evidence type="ECO:0000256" key="1">
    <source>
        <dbReference type="ARBA" id="ARBA00001947"/>
    </source>
</evidence>
<dbReference type="InterPro" id="IPR006680">
    <property type="entry name" value="Amidohydro-rel"/>
</dbReference>
<dbReference type="SUPFAM" id="SSF51338">
    <property type="entry name" value="Composite domain of metallo-dependent hydrolases"/>
    <property type="match status" value="2"/>
</dbReference>
<dbReference type="GO" id="GO:0005829">
    <property type="term" value="C:cytosol"/>
    <property type="evidence" value="ECO:0007669"/>
    <property type="project" value="TreeGrafter"/>
</dbReference>
<dbReference type="Gene3D" id="3.20.20.140">
    <property type="entry name" value="Metal-dependent hydrolases"/>
    <property type="match status" value="1"/>
</dbReference>
<proteinExistence type="inferred from homology"/>
<comment type="similarity">
    <text evidence="2">Belongs to the metallo-dependent hydrolases superfamily. Hydantoinase/dihydropyrimidinase family.</text>
</comment>
<dbReference type="PANTHER" id="PTHR11647:SF1">
    <property type="entry name" value="COLLAPSIN RESPONSE MEDIATOR PROTEIN"/>
    <property type="match status" value="1"/>
</dbReference>
<dbReference type="Pfam" id="PF01979">
    <property type="entry name" value="Amidohydro_1"/>
    <property type="match status" value="1"/>
</dbReference>